<dbReference type="InterPro" id="IPR031814">
    <property type="entry name" value="ALG11_N"/>
</dbReference>
<evidence type="ECO:0000256" key="9">
    <source>
        <dbReference type="ARBA" id="ARBA00022824"/>
    </source>
</evidence>
<dbReference type="InterPro" id="IPR001296">
    <property type="entry name" value="Glyco_trans_1"/>
</dbReference>
<evidence type="ECO:0000256" key="14">
    <source>
        <dbReference type="ARBA" id="ARBA00032515"/>
    </source>
</evidence>
<organism evidence="19 20">
    <name type="scientific">Dekkera bruxellensis</name>
    <name type="common">Brettanomyces custersii</name>
    <dbReference type="NCBI Taxonomy" id="5007"/>
    <lineage>
        <taxon>Eukaryota</taxon>
        <taxon>Fungi</taxon>
        <taxon>Dikarya</taxon>
        <taxon>Ascomycota</taxon>
        <taxon>Saccharomycotina</taxon>
        <taxon>Pichiomycetes</taxon>
        <taxon>Pichiales</taxon>
        <taxon>Pichiaceae</taxon>
        <taxon>Brettanomyces</taxon>
    </lineage>
</organism>
<keyword evidence="8 16" id="KW-0812">Transmembrane</keyword>
<dbReference type="GO" id="GO:0006487">
    <property type="term" value="P:protein N-linked glycosylation"/>
    <property type="evidence" value="ECO:0007669"/>
    <property type="project" value="TreeGrafter"/>
</dbReference>
<keyword evidence="10 16" id="KW-1133">Transmembrane helix</keyword>
<keyword evidence="7" id="KW-0808">Transferase</keyword>
<dbReference type="Pfam" id="PF00534">
    <property type="entry name" value="Glycos_transf_1"/>
    <property type="match status" value="1"/>
</dbReference>
<evidence type="ECO:0000256" key="8">
    <source>
        <dbReference type="ARBA" id="ARBA00022692"/>
    </source>
</evidence>
<dbReference type="PANTHER" id="PTHR45919:SF1">
    <property type="entry name" value="GDP-MAN:MAN(3)GLCNAC(2)-PP-DOL ALPHA-1,2-MANNOSYLTRANSFERASE"/>
    <property type="match status" value="1"/>
</dbReference>
<dbReference type="UniPathway" id="UPA00378"/>
<dbReference type="AlphaFoldDB" id="A0A7D9CZ50"/>
<evidence type="ECO:0000256" key="7">
    <source>
        <dbReference type="ARBA" id="ARBA00022679"/>
    </source>
</evidence>
<dbReference type="Pfam" id="PF15924">
    <property type="entry name" value="ALG11_N"/>
    <property type="match status" value="1"/>
</dbReference>
<evidence type="ECO:0000313" key="19">
    <source>
        <dbReference type="EMBL" id="VUG18230.1"/>
    </source>
</evidence>
<evidence type="ECO:0000313" key="20">
    <source>
        <dbReference type="Proteomes" id="UP000478008"/>
    </source>
</evidence>
<dbReference type="SUPFAM" id="SSF53756">
    <property type="entry name" value="UDP-Glycosyltransferase/glycogen phosphorylase"/>
    <property type="match status" value="1"/>
</dbReference>
<accession>A0A7D9CZ50</accession>
<comment type="similarity">
    <text evidence="3">Belongs to the glycosyltransferase group 1 family.</text>
</comment>
<feature type="transmembrane region" description="Helical" evidence="16">
    <location>
        <begin position="272"/>
        <end position="295"/>
    </location>
</feature>
<evidence type="ECO:0000256" key="2">
    <source>
        <dbReference type="ARBA" id="ARBA00004922"/>
    </source>
</evidence>
<keyword evidence="20" id="KW-1185">Reference proteome</keyword>
<keyword evidence="11 16" id="KW-0472">Membrane</keyword>
<feature type="transmembrane region" description="Helical" evidence="16">
    <location>
        <begin position="240"/>
        <end position="260"/>
    </location>
</feature>
<evidence type="ECO:0000256" key="3">
    <source>
        <dbReference type="ARBA" id="ARBA00006122"/>
    </source>
</evidence>
<dbReference type="EC" id="2.4.1.131" evidence="4"/>
<reference evidence="19 20" key="1">
    <citation type="submission" date="2019-07" db="EMBL/GenBank/DDBJ databases">
        <authorList>
            <person name="Friedrich A."/>
            <person name="Schacherer J."/>
        </authorList>
    </citation>
    <scope>NUCLEOTIDE SEQUENCE [LARGE SCALE GENOMIC DNA]</scope>
</reference>
<keyword evidence="9" id="KW-0256">Endoplasmic reticulum</keyword>
<evidence type="ECO:0000256" key="5">
    <source>
        <dbReference type="ARBA" id="ARBA00022018"/>
    </source>
</evidence>
<name>A0A7D9CZ50_DEKBR</name>
<protein>
    <recommendedName>
        <fullName evidence="5">GDP-Man:Man(3)GlcNAc(2)-PP-Dol alpha-1,2-mannosyltransferase</fullName>
        <ecNumber evidence="4">2.4.1.131</ecNumber>
    </recommendedName>
    <alternativeName>
        <fullName evidence="12">Alpha-1,2-mannosyltransferase ALG11</fullName>
    </alternativeName>
    <alternativeName>
        <fullName evidence="13">Asparagine-linked glycosylation protein 11</fullName>
    </alternativeName>
    <alternativeName>
        <fullName evidence="14">Glycolipid 2-alpha-mannosyltransferase</fullName>
    </alternativeName>
</protein>
<gene>
    <name evidence="19" type="primary">ALG11</name>
    <name evidence="19" type="ORF">DEBR0S3_05402G</name>
</gene>
<evidence type="ECO:0000259" key="17">
    <source>
        <dbReference type="Pfam" id="PF00534"/>
    </source>
</evidence>
<evidence type="ECO:0000256" key="13">
    <source>
        <dbReference type="ARBA" id="ARBA00032060"/>
    </source>
</evidence>
<evidence type="ECO:0000259" key="18">
    <source>
        <dbReference type="Pfam" id="PF15924"/>
    </source>
</evidence>
<evidence type="ECO:0000256" key="10">
    <source>
        <dbReference type="ARBA" id="ARBA00022989"/>
    </source>
</evidence>
<dbReference type="PANTHER" id="PTHR45919">
    <property type="entry name" value="GDP-MAN:MAN(3)GLCNAC(2)-PP-DOL ALPHA-1,2-MANNOSYLTRANSFERASE"/>
    <property type="match status" value="1"/>
</dbReference>
<dbReference type="EMBL" id="CABFWN010000003">
    <property type="protein sequence ID" value="VUG18230.1"/>
    <property type="molecule type" value="Genomic_DNA"/>
</dbReference>
<comment type="subcellular location">
    <subcellularLocation>
        <location evidence="1">Endoplasmic reticulum membrane</location>
        <topology evidence="1">Single-pass membrane protein</topology>
    </subcellularLocation>
</comment>
<evidence type="ECO:0000256" key="6">
    <source>
        <dbReference type="ARBA" id="ARBA00022676"/>
    </source>
</evidence>
<evidence type="ECO:0000256" key="16">
    <source>
        <dbReference type="SAM" id="Phobius"/>
    </source>
</evidence>
<dbReference type="GO" id="GO:0004377">
    <property type="term" value="F:GDP-Man:Man(3)GlcNAc(2)-PP-Dol alpha-1,2-mannosyltransferase activity"/>
    <property type="evidence" value="ECO:0007669"/>
    <property type="project" value="UniProtKB-EC"/>
</dbReference>
<comment type="catalytic activity">
    <reaction evidence="15">
        <text>an alpha-D-Man-(1-&gt;3)-[alpha-D-Man-(1-&gt;6)]-beta-D-Man-(1-&gt;4)-beta-D-GlcNAc-(1-&gt;4)-alpha-D-GlcNAc-diphospho-di-trans,poly-cis-dolichol + 2 GDP-alpha-D-mannose = an alpha-D-Man-(1-&gt;2)-alpha-D-Man-(1-&gt;2)-alpha-D-Man-(1-&gt;3)-[alpha-D-Man-(1-&gt;6)]-beta-D-Man-(1-&gt;4)-beta-D-GlcNAc-(1-&gt;4)-alpha-D-GlcNAc-diphospho-di-trans,poly-cis-dolichol + 2 GDP + 2 H(+)</text>
        <dbReference type="Rhea" id="RHEA:29523"/>
        <dbReference type="Rhea" id="RHEA-COMP:19515"/>
        <dbReference type="Rhea" id="RHEA-COMP:19516"/>
        <dbReference type="ChEBI" id="CHEBI:15378"/>
        <dbReference type="ChEBI" id="CHEBI:57527"/>
        <dbReference type="ChEBI" id="CHEBI:58189"/>
        <dbReference type="ChEBI" id="CHEBI:132511"/>
        <dbReference type="ChEBI" id="CHEBI:132515"/>
        <dbReference type="EC" id="2.4.1.131"/>
    </reaction>
    <physiologicalReaction direction="left-to-right" evidence="15">
        <dbReference type="Rhea" id="RHEA:29524"/>
    </physiologicalReaction>
</comment>
<dbReference type="Gene3D" id="3.40.50.2000">
    <property type="entry name" value="Glycogen Phosphorylase B"/>
    <property type="match status" value="1"/>
</dbReference>
<keyword evidence="6" id="KW-0328">Glycosyltransferase</keyword>
<evidence type="ECO:0000256" key="15">
    <source>
        <dbReference type="ARBA" id="ARBA00045065"/>
    </source>
</evidence>
<evidence type="ECO:0000256" key="11">
    <source>
        <dbReference type="ARBA" id="ARBA00023136"/>
    </source>
</evidence>
<comment type="pathway">
    <text evidence="2">Protein modification; protein glycosylation.</text>
</comment>
<sequence length="630" mass="72253">MERSKLRAVAGFPEPGIQITSQFPKIFSTICLGICFIVFVFYKGGKAFFTRFYSLPPQSYVQNIKEAVNGNGLVKRSKVGIKKASYRRRLILASAKPLMYSTVPLTSKKDTDCSNKAYQDIRIARVDKEENSEFLNLIKPMEPDFPKRKILYGFFHPYSYAGGGGERVLWQAVYVTLQKSSRNVALIYTFTESNDQSVSSILTSVHKTFGLDFFTEDKKGRVVFMQLPNKYRWIIDGNSFKFLTMAFQALGSVIAFFFAMNECAPDIFIDTLGLPFSYPLASCFLQIPVYAYVHYPWVSNDMLNKLAIKMKKNPVYILKYAYWYLLMKLYSICGSFLTESSCNSSWTLKNLLKVWTWADEYSKPAIIYPPTGIDESKIQLNADSSRSHIFLYIAQFRPEKRHELLIKEFHKYVTRCDKLCAKPFKLVLIGSTRSDDDKKTVEHLKSLINDFSFPEGMIEIKVNAAREEVDEFLNKSEFGLNAMWNEHFGISVVEYMIYGVIPIVHASGGPLADIVVPVDSDTGKLLVEKGESYSRDTIGETYMSGLFFQDPSDPDSSTRKTEFESLSDVLWRASELTDAQRLQYRKNAISVAEKKFGISVFEQEWDRVTTSLADYEMYERNKRGKVERLY</sequence>
<feature type="transmembrane region" description="Helical" evidence="16">
    <location>
        <begin position="23"/>
        <end position="42"/>
    </location>
</feature>
<evidence type="ECO:0000256" key="1">
    <source>
        <dbReference type="ARBA" id="ARBA00004389"/>
    </source>
</evidence>
<dbReference type="InterPro" id="IPR038013">
    <property type="entry name" value="ALG11"/>
</dbReference>
<feature type="domain" description="Glycosyl transferase family 1" evidence="17">
    <location>
        <begin position="385"/>
        <end position="517"/>
    </location>
</feature>
<evidence type="ECO:0000256" key="12">
    <source>
        <dbReference type="ARBA" id="ARBA00030431"/>
    </source>
</evidence>
<proteinExistence type="inferred from homology"/>
<feature type="domain" description="ALG11 mannosyltransferase N-terminal" evidence="18">
    <location>
        <begin position="150"/>
        <end position="355"/>
    </location>
</feature>
<feature type="transmembrane region" description="Helical" evidence="16">
    <location>
        <begin position="316"/>
        <end position="337"/>
    </location>
</feature>
<dbReference type="Proteomes" id="UP000478008">
    <property type="component" value="Unassembled WGS sequence"/>
</dbReference>
<evidence type="ECO:0000256" key="4">
    <source>
        <dbReference type="ARBA" id="ARBA00012645"/>
    </source>
</evidence>
<dbReference type="GO" id="GO:0005789">
    <property type="term" value="C:endoplasmic reticulum membrane"/>
    <property type="evidence" value="ECO:0007669"/>
    <property type="project" value="UniProtKB-SubCell"/>
</dbReference>